<protein>
    <submittedName>
        <fullName evidence="5">Disulfide bond formation protein A</fullName>
    </submittedName>
</protein>
<evidence type="ECO:0000256" key="2">
    <source>
        <dbReference type="ARBA" id="ARBA00023157"/>
    </source>
</evidence>
<dbReference type="PROSITE" id="PS51352">
    <property type="entry name" value="THIOREDOXIN_2"/>
    <property type="match status" value="1"/>
</dbReference>
<accession>Q4V266</accession>
<name>Q4V266_BACCZ</name>
<dbReference type="GO" id="GO:0005829">
    <property type="term" value="C:cytosol"/>
    <property type="evidence" value="ECO:0007669"/>
    <property type="project" value="TreeGrafter"/>
</dbReference>
<keyword evidence="5" id="KW-0614">Plasmid</keyword>
<dbReference type="AlphaFoldDB" id="Q4V266"/>
<dbReference type="InterPro" id="IPR046698">
    <property type="entry name" value="PedC-like"/>
</dbReference>
<dbReference type="SUPFAM" id="SSF52833">
    <property type="entry name" value="Thioredoxin-like"/>
    <property type="match status" value="1"/>
</dbReference>
<geneLocation type="plasmid" evidence="5 6">
    <name>pE33L466</name>
</geneLocation>
<dbReference type="Gene3D" id="3.40.30.10">
    <property type="entry name" value="Glutaredoxin"/>
    <property type="match status" value="1"/>
</dbReference>
<dbReference type="PANTHER" id="PTHR45663:SF11">
    <property type="entry name" value="GEO12009P1"/>
    <property type="match status" value="1"/>
</dbReference>
<evidence type="ECO:0000259" key="4">
    <source>
        <dbReference type="PROSITE" id="PS51352"/>
    </source>
</evidence>
<feature type="domain" description="Thioredoxin" evidence="4">
    <location>
        <begin position="17"/>
        <end position="138"/>
    </location>
</feature>
<dbReference type="GO" id="GO:0015035">
    <property type="term" value="F:protein-disulfide reductase activity"/>
    <property type="evidence" value="ECO:0007669"/>
    <property type="project" value="TreeGrafter"/>
</dbReference>
<dbReference type="InterPro" id="IPR036249">
    <property type="entry name" value="Thioredoxin-like_sf"/>
</dbReference>
<keyword evidence="3" id="KW-0676">Redox-active center</keyword>
<sequence>MNTMSKKILFSSLVILISIGSLFFIFTSKDLDKPEYTNIDMKEYKGKINSKDNFYIYVYKTSCTACQSTKPFLNEVIKEDKKKVFAINMESEENMDIEFLKKNNIQKTPTLLKYKNGEEMNRVEGIQSKSELKSFLAE</sequence>
<gene>
    <name evidence="5" type="primary">bdbA</name>
    <name evidence="5" type="ordered locus">pE33L466_0020</name>
</gene>
<dbReference type="GO" id="GO:0045454">
    <property type="term" value="P:cell redox homeostasis"/>
    <property type="evidence" value="ECO:0007669"/>
    <property type="project" value="TreeGrafter"/>
</dbReference>
<evidence type="ECO:0000256" key="1">
    <source>
        <dbReference type="ARBA" id="ARBA00008987"/>
    </source>
</evidence>
<evidence type="ECO:0000256" key="3">
    <source>
        <dbReference type="ARBA" id="ARBA00023284"/>
    </source>
</evidence>
<dbReference type="KEGG" id="bcz:pE33L466_0020"/>
<evidence type="ECO:0000313" key="6">
    <source>
        <dbReference type="Proteomes" id="UP000002612"/>
    </source>
</evidence>
<proteinExistence type="inferred from homology"/>
<dbReference type="InterPro" id="IPR013766">
    <property type="entry name" value="Thioredoxin_domain"/>
</dbReference>
<dbReference type="Proteomes" id="UP000002612">
    <property type="component" value="Plasmid pE33L466"/>
</dbReference>
<keyword evidence="2" id="KW-1015">Disulfide bond</keyword>
<dbReference type="CDD" id="cd02947">
    <property type="entry name" value="TRX_family"/>
    <property type="match status" value="1"/>
</dbReference>
<evidence type="ECO:0000313" key="5">
    <source>
        <dbReference type="EMBL" id="AAY60191.1"/>
    </source>
</evidence>
<comment type="similarity">
    <text evidence="1">Belongs to the thioredoxin family.</text>
</comment>
<dbReference type="EMBL" id="CP000040">
    <property type="protein sequence ID" value="AAY60191.1"/>
    <property type="molecule type" value="Genomic_DNA"/>
</dbReference>
<organism evidence="5 6">
    <name type="scientific">Bacillus cereus (strain ZK / E33L)</name>
    <dbReference type="NCBI Taxonomy" id="288681"/>
    <lineage>
        <taxon>Bacteria</taxon>
        <taxon>Bacillati</taxon>
        <taxon>Bacillota</taxon>
        <taxon>Bacilli</taxon>
        <taxon>Bacillales</taxon>
        <taxon>Bacillaceae</taxon>
        <taxon>Bacillus</taxon>
        <taxon>Bacillus cereus group</taxon>
    </lineage>
</organism>
<dbReference type="PANTHER" id="PTHR45663">
    <property type="entry name" value="GEO12009P1"/>
    <property type="match status" value="1"/>
</dbReference>
<reference evidence="6" key="1">
    <citation type="journal article" date="2006" name="J. Bacteriol.">
        <title>Pathogenomic sequence analysis of Bacillus cereus and Bacillus thuringiensis isolates closely related to Bacillus anthracis.</title>
        <authorList>
            <person name="Han C.S."/>
            <person name="Xie G."/>
            <person name="Challacombe J.F."/>
            <person name="Altherr M.R."/>
            <person name="Bhotika S.S."/>
            <person name="Brown N."/>
            <person name="Bruce D."/>
            <person name="Campbell C.S."/>
            <person name="Campbell M.L."/>
            <person name="Chen J."/>
            <person name="Chertkov O."/>
            <person name="Cleland C."/>
            <person name="Dimitrijevic M."/>
            <person name="Doggett N.A."/>
            <person name="Fawcett J.J."/>
            <person name="Glavina T."/>
            <person name="Goodwin L.A."/>
            <person name="Green L.D."/>
            <person name="Hill K.K."/>
            <person name="Hitchcock P."/>
            <person name="Jackson P.J."/>
            <person name="Keim P."/>
            <person name="Kewalramani A.R."/>
            <person name="Longmire J."/>
            <person name="Lucas S."/>
            <person name="Malfatti S."/>
            <person name="McMurry K."/>
            <person name="Meincke L.J."/>
            <person name="Misra M."/>
            <person name="Moseman B.L."/>
            <person name="Mundt M."/>
            <person name="Munk A.C."/>
            <person name="Okinaka R.T."/>
            <person name="Parson-Quintana B."/>
            <person name="Reilly L.P."/>
            <person name="Richardson P."/>
            <person name="Robinson D.L."/>
            <person name="Rubin E."/>
            <person name="Saunders E."/>
            <person name="Tapia R."/>
            <person name="Tesmer J.G."/>
            <person name="Thayer N."/>
            <person name="Thompson L.S."/>
            <person name="Tice H."/>
            <person name="Ticknor L.O."/>
            <person name="Wills P.L."/>
            <person name="Brettin T.S."/>
            <person name="Gilna P."/>
        </authorList>
    </citation>
    <scope>NUCLEOTIDE SEQUENCE [LARGE SCALE GENOMIC DNA]</scope>
    <source>
        <strain evidence="6">ZK / E33L</strain>
        <plasmid evidence="6">pE33L466</plasmid>
    </source>
</reference>
<dbReference type="Pfam" id="PF20207">
    <property type="entry name" value="DUF6568"/>
    <property type="match status" value="1"/>
</dbReference>